<keyword evidence="9" id="KW-1185">Reference proteome</keyword>
<dbReference type="AlphaFoldDB" id="A0A8J4PQE8"/>
<sequence length="201" mass="22962">MSDPFGDSVEVIEEFVEGDVDLDNTENIVEYVDEHGNTIEQQTSSNNNNDADDFFSAQTVPQSSNSYESSPMTNNGEQKRETAPAMKEYLEKHEKELKEKKRVSEEKRAKKIEEAKKSLENFYSEREAKKKTALKNNREHNKTLEEEGQTLSTDHSWESVVNMIDLQAKPNPTNKDTSRMREILIRLKNSPSSSTTTTATH</sequence>
<dbReference type="EMBL" id="AJWJ01000343">
    <property type="protein sequence ID" value="KAF2071738.1"/>
    <property type="molecule type" value="Genomic_DNA"/>
</dbReference>
<evidence type="ECO:0000256" key="7">
    <source>
        <dbReference type="SAM" id="MobiDB-lite"/>
    </source>
</evidence>
<dbReference type="Pfam" id="PF01086">
    <property type="entry name" value="Clathrin_lg_ch"/>
    <property type="match status" value="1"/>
</dbReference>
<feature type="compositionally biased region" description="Polar residues" evidence="7">
    <location>
        <begin position="58"/>
        <end position="76"/>
    </location>
</feature>
<evidence type="ECO:0000256" key="4">
    <source>
        <dbReference type="ARBA" id="ARBA00023176"/>
    </source>
</evidence>
<proteinExistence type="inferred from homology"/>
<dbReference type="Proteomes" id="UP000695562">
    <property type="component" value="Unassembled WGS sequence"/>
</dbReference>
<dbReference type="GO" id="GO:0072583">
    <property type="term" value="P:clathrin-dependent endocytosis"/>
    <property type="evidence" value="ECO:0007669"/>
    <property type="project" value="TreeGrafter"/>
</dbReference>
<dbReference type="GO" id="GO:0030132">
    <property type="term" value="C:clathrin coat of coated pit"/>
    <property type="evidence" value="ECO:0007669"/>
    <property type="project" value="InterPro"/>
</dbReference>
<dbReference type="PANTHER" id="PTHR10639:SF7">
    <property type="entry name" value="CLATHRIN LIGHT CHAIN"/>
    <property type="match status" value="1"/>
</dbReference>
<feature type="compositionally biased region" description="Low complexity" evidence="7">
    <location>
        <begin position="44"/>
        <end position="57"/>
    </location>
</feature>
<dbReference type="InterPro" id="IPR000996">
    <property type="entry name" value="Clathrin_L-chain"/>
</dbReference>
<dbReference type="PROSITE" id="PS00581">
    <property type="entry name" value="CLATHRIN_LIGHT_CHN_2"/>
    <property type="match status" value="1"/>
</dbReference>
<organism evidence="8 9">
    <name type="scientific">Polysphondylium violaceum</name>
    <dbReference type="NCBI Taxonomy" id="133409"/>
    <lineage>
        <taxon>Eukaryota</taxon>
        <taxon>Amoebozoa</taxon>
        <taxon>Evosea</taxon>
        <taxon>Eumycetozoa</taxon>
        <taxon>Dictyostelia</taxon>
        <taxon>Dictyosteliales</taxon>
        <taxon>Dictyosteliaceae</taxon>
        <taxon>Polysphondylium</taxon>
    </lineage>
</organism>
<comment type="function">
    <text evidence="6">Clathrin is the major protein of the polyhedral coat of coated pits and vesicles.</text>
</comment>
<name>A0A8J4PQE8_9MYCE</name>
<comment type="subcellular location">
    <subcellularLocation>
        <location evidence="1 6">Cytoplasmic vesicle membrane</location>
        <topology evidence="1 6">Peripheral membrane protein</topology>
        <orientation evidence="1 6">Cytoplasmic side</orientation>
    </subcellularLocation>
    <subcellularLocation>
        <location evidence="6">Membrane</location>
        <location evidence="6">Coated pit</location>
        <topology evidence="6">Peripheral membrane protein</topology>
        <orientation evidence="6">Cytoplasmic side</orientation>
    </subcellularLocation>
    <text evidence="6">Cytoplasmic face of coated pits and vesicles.</text>
</comment>
<evidence type="ECO:0000256" key="5">
    <source>
        <dbReference type="ARBA" id="ARBA00023329"/>
    </source>
</evidence>
<evidence type="ECO:0000256" key="1">
    <source>
        <dbReference type="ARBA" id="ARBA00004180"/>
    </source>
</evidence>
<evidence type="ECO:0000256" key="2">
    <source>
        <dbReference type="ARBA" id="ARBA00005263"/>
    </source>
</evidence>
<gene>
    <name evidence="8" type="ORF">CYY_006943</name>
</gene>
<dbReference type="GO" id="GO:0032050">
    <property type="term" value="F:clathrin heavy chain binding"/>
    <property type="evidence" value="ECO:0007669"/>
    <property type="project" value="TreeGrafter"/>
</dbReference>
<dbReference type="OrthoDB" id="5512at2759"/>
<dbReference type="GO" id="GO:0030130">
    <property type="term" value="C:clathrin coat of trans-Golgi network vesicle"/>
    <property type="evidence" value="ECO:0007669"/>
    <property type="project" value="InterPro"/>
</dbReference>
<accession>A0A8J4PQE8</accession>
<keyword evidence="3 6" id="KW-0472">Membrane</keyword>
<dbReference type="GO" id="GO:0006886">
    <property type="term" value="P:intracellular protein transport"/>
    <property type="evidence" value="ECO:0007669"/>
    <property type="project" value="InterPro"/>
</dbReference>
<evidence type="ECO:0000313" key="8">
    <source>
        <dbReference type="EMBL" id="KAF2071738.1"/>
    </source>
</evidence>
<dbReference type="PANTHER" id="PTHR10639">
    <property type="entry name" value="CLATHRIN LIGHT CHAIN"/>
    <property type="match status" value="1"/>
</dbReference>
<comment type="similarity">
    <text evidence="2 6">Belongs to the clathrin light chain family.</text>
</comment>
<keyword evidence="4 6" id="KW-0168">Coated pit</keyword>
<feature type="region of interest" description="Disordered" evidence="7">
    <location>
        <begin position="37"/>
        <end position="156"/>
    </location>
</feature>
<protein>
    <recommendedName>
        <fullName evidence="6">Clathrin light chain</fullName>
    </recommendedName>
</protein>
<comment type="caution">
    <text evidence="8">The sequence shown here is derived from an EMBL/GenBank/DDBJ whole genome shotgun (WGS) entry which is preliminary data.</text>
</comment>
<evidence type="ECO:0000256" key="6">
    <source>
        <dbReference type="RuleBase" id="RU363137"/>
    </source>
</evidence>
<evidence type="ECO:0000313" key="9">
    <source>
        <dbReference type="Proteomes" id="UP000695562"/>
    </source>
</evidence>
<feature type="compositionally biased region" description="Basic and acidic residues" evidence="7">
    <location>
        <begin position="77"/>
        <end position="145"/>
    </location>
</feature>
<dbReference type="GO" id="GO:0005198">
    <property type="term" value="F:structural molecule activity"/>
    <property type="evidence" value="ECO:0007669"/>
    <property type="project" value="InterPro"/>
</dbReference>
<keyword evidence="5 6" id="KW-0968">Cytoplasmic vesicle</keyword>
<evidence type="ECO:0000256" key="3">
    <source>
        <dbReference type="ARBA" id="ARBA00023136"/>
    </source>
</evidence>
<reference evidence="8" key="1">
    <citation type="submission" date="2020-01" db="EMBL/GenBank/DDBJ databases">
        <title>Development of genomics and gene disruption for Polysphondylium violaceum indicates a role for the polyketide synthase stlB in stalk morphogenesis.</title>
        <authorList>
            <person name="Narita B."/>
            <person name="Kawabe Y."/>
            <person name="Kin K."/>
            <person name="Saito T."/>
            <person name="Gibbs R."/>
            <person name="Kuspa A."/>
            <person name="Muzny D."/>
            <person name="Queller D."/>
            <person name="Richards S."/>
            <person name="Strassman J."/>
            <person name="Sucgang R."/>
            <person name="Worley K."/>
            <person name="Schaap P."/>
        </authorList>
    </citation>
    <scope>NUCLEOTIDE SEQUENCE</scope>
    <source>
        <strain evidence="8">QSvi11</strain>
    </source>
</reference>